<evidence type="ECO:0000313" key="2">
    <source>
        <dbReference type="EMBL" id="PIL39757.1"/>
    </source>
</evidence>
<comment type="caution">
    <text evidence="2">The sequence shown here is derived from an EMBL/GenBank/DDBJ whole genome shotgun (WGS) entry which is preliminary data.</text>
</comment>
<organism evidence="2 3">
    <name type="scientific">Massilia psychrophila</name>
    <dbReference type="NCBI Taxonomy" id="1603353"/>
    <lineage>
        <taxon>Bacteria</taxon>
        <taxon>Pseudomonadati</taxon>
        <taxon>Pseudomonadota</taxon>
        <taxon>Betaproteobacteria</taxon>
        <taxon>Burkholderiales</taxon>
        <taxon>Oxalobacteraceae</taxon>
        <taxon>Telluria group</taxon>
        <taxon>Massilia</taxon>
    </lineage>
</organism>
<keyword evidence="2" id="KW-0808">Transferase</keyword>
<dbReference type="AlphaFoldDB" id="A0A2G8T118"/>
<evidence type="ECO:0000313" key="3">
    <source>
        <dbReference type="Proteomes" id="UP000228593"/>
    </source>
</evidence>
<gene>
    <name evidence="2" type="ORF">CR103_10730</name>
</gene>
<dbReference type="Gene3D" id="3.40.50.150">
    <property type="entry name" value="Vaccinia Virus protein VP39"/>
    <property type="match status" value="1"/>
</dbReference>
<name>A0A2G8T118_9BURK</name>
<dbReference type="CDD" id="cd02440">
    <property type="entry name" value="AdoMet_MTases"/>
    <property type="match status" value="1"/>
</dbReference>
<dbReference type="OrthoDB" id="9801954at2"/>
<dbReference type="InterPro" id="IPR029063">
    <property type="entry name" value="SAM-dependent_MTases_sf"/>
</dbReference>
<keyword evidence="3" id="KW-1185">Reference proteome</keyword>
<proteinExistence type="predicted"/>
<dbReference type="InterPro" id="IPR013216">
    <property type="entry name" value="Methyltransf_11"/>
</dbReference>
<accession>A0A2G8T118</accession>
<dbReference type="SUPFAM" id="SSF53335">
    <property type="entry name" value="S-adenosyl-L-methionine-dependent methyltransferases"/>
    <property type="match status" value="1"/>
</dbReference>
<reference evidence="2 3" key="1">
    <citation type="submission" date="2017-10" db="EMBL/GenBank/DDBJ databases">
        <title>Massilia psychrophilum sp. nov., a novel purple-pigmented bacterium isolated from Tianshan glacier, Xinjiang Municipality, China.</title>
        <authorList>
            <person name="Wang H."/>
        </authorList>
    </citation>
    <scope>NUCLEOTIDE SEQUENCE [LARGE SCALE GENOMIC DNA]</scope>
    <source>
        <strain evidence="2 3">JCM 30813</strain>
    </source>
</reference>
<sequence>MDKVNYLNVGCGDKFHTAWSNIDMASHSPHVQVHNLLKGFPYGENQFDALYHSQVLEHFPKEKAPDFLRECFRVLKPGGIVRVVVPDLENIVSEYLRHLNENIKNPTEVSVANYDWILLEMYDQTVRNRSSGLMGEFLKQPSLPNERYIVDRVGQRSLLKSNRGQADAAGGGPQLLTVDKLKRVTPRRLFSFVSMRLRDKLRSEASRIGSFRLGGEVHMWMYDRFSLSKLLAEVGFVNAEKVDAYSSAIPDWPAYELDVKGGAVFDPTSLFMEARKPAAP</sequence>
<feature type="domain" description="Methyltransferase type 11" evidence="1">
    <location>
        <begin position="32"/>
        <end position="81"/>
    </location>
</feature>
<evidence type="ECO:0000259" key="1">
    <source>
        <dbReference type="Pfam" id="PF08241"/>
    </source>
</evidence>
<dbReference type="RefSeq" id="WP_099915992.1">
    <property type="nucleotide sequence ID" value="NZ_BMHS01000002.1"/>
</dbReference>
<dbReference type="EMBL" id="PDOB01000014">
    <property type="protein sequence ID" value="PIL39757.1"/>
    <property type="molecule type" value="Genomic_DNA"/>
</dbReference>
<dbReference type="Proteomes" id="UP000228593">
    <property type="component" value="Unassembled WGS sequence"/>
</dbReference>
<dbReference type="Pfam" id="PF08241">
    <property type="entry name" value="Methyltransf_11"/>
    <property type="match status" value="1"/>
</dbReference>
<keyword evidence="2" id="KW-0489">Methyltransferase</keyword>
<dbReference type="GO" id="GO:0032259">
    <property type="term" value="P:methylation"/>
    <property type="evidence" value="ECO:0007669"/>
    <property type="project" value="UniProtKB-KW"/>
</dbReference>
<protein>
    <submittedName>
        <fullName evidence="2">Methyltransferase type 11</fullName>
    </submittedName>
</protein>
<dbReference type="GO" id="GO:0008757">
    <property type="term" value="F:S-adenosylmethionine-dependent methyltransferase activity"/>
    <property type="evidence" value="ECO:0007669"/>
    <property type="project" value="InterPro"/>
</dbReference>